<dbReference type="Proteomes" id="UP000217257">
    <property type="component" value="Chromosome"/>
</dbReference>
<dbReference type="EMBL" id="CP022098">
    <property type="protein sequence ID" value="ATB35117.1"/>
    <property type="molecule type" value="Genomic_DNA"/>
</dbReference>
<dbReference type="KEGG" id="cfus:CYFUS_000529"/>
<proteinExistence type="predicted"/>
<dbReference type="InterPro" id="IPR021309">
    <property type="entry name" value="YgaP-like_TM"/>
</dbReference>
<dbReference type="RefSeq" id="WP_095983785.1">
    <property type="nucleotide sequence ID" value="NZ_CP022098.1"/>
</dbReference>
<dbReference type="AlphaFoldDB" id="A0A250IV99"/>
<accession>A0A250IV99</accession>
<gene>
    <name evidence="2" type="ORF">CYFUS_000529</name>
</gene>
<evidence type="ECO:0000313" key="2">
    <source>
        <dbReference type="EMBL" id="ATB35117.1"/>
    </source>
</evidence>
<sequence>MLMGWIASRMGRWTRMLAGASLVVGGLARRSSSGRVMALLGLLPLVEGAFDVCVLGPLFGLPIQGEAIRRKAGRIGEDSLLPHPPLFPSDRPLLLH</sequence>
<reference evidence="2 3" key="1">
    <citation type="submission" date="2017-06" db="EMBL/GenBank/DDBJ databases">
        <title>Sequencing and comparative analysis of myxobacterial genomes.</title>
        <authorList>
            <person name="Rupp O."/>
            <person name="Goesmann A."/>
            <person name="Sogaard-Andersen L."/>
        </authorList>
    </citation>
    <scope>NUCLEOTIDE SEQUENCE [LARGE SCALE GENOMIC DNA]</scope>
    <source>
        <strain evidence="2 3">DSM 52655</strain>
    </source>
</reference>
<dbReference type="Pfam" id="PF11127">
    <property type="entry name" value="YgaP-like_TM"/>
    <property type="match status" value="1"/>
</dbReference>
<evidence type="ECO:0000259" key="1">
    <source>
        <dbReference type="Pfam" id="PF11127"/>
    </source>
</evidence>
<name>A0A250IV99_9BACT</name>
<evidence type="ECO:0000313" key="3">
    <source>
        <dbReference type="Proteomes" id="UP000217257"/>
    </source>
</evidence>
<feature type="domain" description="Inner membrane protein YgaP-like transmembrane" evidence="1">
    <location>
        <begin position="12"/>
        <end position="61"/>
    </location>
</feature>
<protein>
    <recommendedName>
        <fullName evidence="1">Inner membrane protein YgaP-like transmembrane domain-containing protein</fullName>
    </recommendedName>
</protein>
<organism evidence="2 3">
    <name type="scientific">Cystobacter fuscus</name>
    <dbReference type="NCBI Taxonomy" id="43"/>
    <lineage>
        <taxon>Bacteria</taxon>
        <taxon>Pseudomonadati</taxon>
        <taxon>Myxococcota</taxon>
        <taxon>Myxococcia</taxon>
        <taxon>Myxococcales</taxon>
        <taxon>Cystobacterineae</taxon>
        <taxon>Archangiaceae</taxon>
        <taxon>Cystobacter</taxon>
    </lineage>
</organism>